<reference evidence="1" key="1">
    <citation type="submission" date="2020-03" db="EMBL/GenBank/DDBJ databases">
        <title>The deep terrestrial virosphere.</title>
        <authorList>
            <person name="Holmfeldt K."/>
            <person name="Nilsson E."/>
            <person name="Simone D."/>
            <person name="Lopez-Fernandez M."/>
            <person name="Wu X."/>
            <person name="de Brujin I."/>
            <person name="Lundin D."/>
            <person name="Andersson A."/>
            <person name="Bertilsson S."/>
            <person name="Dopson M."/>
        </authorList>
    </citation>
    <scope>NUCLEOTIDE SEQUENCE</scope>
    <source>
        <strain evidence="1">MM415B03829</strain>
    </source>
</reference>
<protein>
    <submittedName>
        <fullName evidence="1">Uncharacterized protein</fullName>
    </submittedName>
</protein>
<dbReference type="EMBL" id="MT143240">
    <property type="protein sequence ID" value="QJA94536.1"/>
    <property type="molecule type" value="Genomic_DNA"/>
</dbReference>
<proteinExistence type="predicted"/>
<accession>A0A6M3LH41</accession>
<dbReference type="AlphaFoldDB" id="A0A6M3LH41"/>
<sequence length="69" mass="7951">MFSLIQKRQISDEVQRALRSTYHPELPEGEITFSLHVLGAEAWSWADIRNNGAITNPQINPFNELQDKK</sequence>
<gene>
    <name evidence="1" type="ORF">MM415B03829_0007</name>
</gene>
<organism evidence="1">
    <name type="scientific">viral metagenome</name>
    <dbReference type="NCBI Taxonomy" id="1070528"/>
    <lineage>
        <taxon>unclassified sequences</taxon>
        <taxon>metagenomes</taxon>
        <taxon>organismal metagenomes</taxon>
    </lineage>
</organism>
<name>A0A6M3LH41_9ZZZZ</name>
<evidence type="ECO:0000313" key="1">
    <source>
        <dbReference type="EMBL" id="QJA94536.1"/>
    </source>
</evidence>